<sequence length="63" mass="6711">MSILRDTNSKSTCAMTVAVIVKQQLSYHSVPSRGDFGREISRIATSRSSIGNLCAPLGRGGPM</sequence>
<reference evidence="1 2" key="1">
    <citation type="journal article" date="2019" name="Sci. Rep.">
        <title>Orb-weaving spider Araneus ventricosus genome elucidates the spidroin gene catalogue.</title>
        <authorList>
            <person name="Kono N."/>
            <person name="Nakamura H."/>
            <person name="Ohtoshi R."/>
            <person name="Moran D.A.P."/>
            <person name="Shinohara A."/>
            <person name="Yoshida Y."/>
            <person name="Fujiwara M."/>
            <person name="Mori M."/>
            <person name="Tomita M."/>
            <person name="Arakawa K."/>
        </authorList>
    </citation>
    <scope>NUCLEOTIDE SEQUENCE [LARGE SCALE GENOMIC DNA]</scope>
</reference>
<organism evidence="1 2">
    <name type="scientific">Araneus ventricosus</name>
    <name type="common">Orbweaver spider</name>
    <name type="synonym">Epeira ventricosa</name>
    <dbReference type="NCBI Taxonomy" id="182803"/>
    <lineage>
        <taxon>Eukaryota</taxon>
        <taxon>Metazoa</taxon>
        <taxon>Ecdysozoa</taxon>
        <taxon>Arthropoda</taxon>
        <taxon>Chelicerata</taxon>
        <taxon>Arachnida</taxon>
        <taxon>Araneae</taxon>
        <taxon>Araneomorphae</taxon>
        <taxon>Entelegynae</taxon>
        <taxon>Araneoidea</taxon>
        <taxon>Araneidae</taxon>
        <taxon>Araneus</taxon>
    </lineage>
</organism>
<protein>
    <submittedName>
        <fullName evidence="1">Uncharacterized protein</fullName>
    </submittedName>
</protein>
<evidence type="ECO:0000313" key="1">
    <source>
        <dbReference type="EMBL" id="GBL75856.1"/>
    </source>
</evidence>
<dbReference type="AlphaFoldDB" id="A0A4Y2A9D0"/>
<proteinExistence type="predicted"/>
<keyword evidence="2" id="KW-1185">Reference proteome</keyword>
<comment type="caution">
    <text evidence="1">The sequence shown here is derived from an EMBL/GenBank/DDBJ whole genome shotgun (WGS) entry which is preliminary data.</text>
</comment>
<feature type="non-terminal residue" evidence="1">
    <location>
        <position position="63"/>
    </location>
</feature>
<gene>
    <name evidence="1" type="ORF">AVEN_51874_1</name>
</gene>
<evidence type="ECO:0000313" key="2">
    <source>
        <dbReference type="Proteomes" id="UP000499080"/>
    </source>
</evidence>
<name>A0A4Y2A9D0_ARAVE</name>
<dbReference type="Proteomes" id="UP000499080">
    <property type="component" value="Unassembled WGS sequence"/>
</dbReference>
<dbReference type="EMBL" id="BGPR01231146">
    <property type="protein sequence ID" value="GBL75856.1"/>
    <property type="molecule type" value="Genomic_DNA"/>
</dbReference>
<accession>A0A4Y2A9D0</accession>